<dbReference type="CDD" id="cd01630">
    <property type="entry name" value="HAD_KDO-like"/>
    <property type="match status" value="1"/>
</dbReference>
<gene>
    <name evidence="13" type="ORF">NY40_0594</name>
</gene>
<comment type="subunit">
    <text evidence="4">Homotetramer.</text>
</comment>
<dbReference type="GO" id="GO:0009103">
    <property type="term" value="P:lipopolysaccharide biosynthetic process"/>
    <property type="evidence" value="ECO:0007669"/>
    <property type="project" value="UniProtKB-KW"/>
</dbReference>
<organism evidence="13 14">
    <name type="scientific">Helicobacter pylori NY40</name>
    <dbReference type="NCBI Taxonomy" id="1426844"/>
    <lineage>
        <taxon>Bacteria</taxon>
        <taxon>Pseudomonadati</taxon>
        <taxon>Campylobacterota</taxon>
        <taxon>Epsilonproteobacteria</taxon>
        <taxon>Campylobacterales</taxon>
        <taxon>Helicobacteraceae</taxon>
        <taxon>Helicobacter</taxon>
    </lineage>
</organism>
<dbReference type="PANTHER" id="PTHR21485:SF6">
    <property type="entry name" value="N-ACYLNEURAMINATE CYTIDYLYLTRANSFERASE-RELATED"/>
    <property type="match status" value="1"/>
</dbReference>
<evidence type="ECO:0000256" key="2">
    <source>
        <dbReference type="ARBA" id="ARBA00001946"/>
    </source>
</evidence>
<feature type="binding site" evidence="12">
    <location>
        <position position="8"/>
    </location>
    <ligand>
        <name>Mg(2+)</name>
        <dbReference type="ChEBI" id="CHEBI:18420"/>
    </ligand>
</feature>
<comment type="catalytic activity">
    <reaction evidence="1">
        <text>3-deoxy-alpha-D-manno-2-octulosonate-8-phosphate + H2O = 3-deoxy-alpha-D-manno-oct-2-ulosonate + phosphate</text>
        <dbReference type="Rhea" id="RHEA:11500"/>
        <dbReference type="ChEBI" id="CHEBI:15377"/>
        <dbReference type="ChEBI" id="CHEBI:43474"/>
        <dbReference type="ChEBI" id="CHEBI:85985"/>
        <dbReference type="ChEBI" id="CHEBI:85986"/>
        <dbReference type="EC" id="3.1.3.45"/>
    </reaction>
</comment>
<evidence type="ECO:0000256" key="8">
    <source>
        <dbReference type="ARBA" id="ARBA00022801"/>
    </source>
</evidence>
<keyword evidence="10" id="KW-0448">Lipopolysaccharide biosynthesis</keyword>
<evidence type="ECO:0000313" key="13">
    <source>
        <dbReference type="EMBL" id="BAO97613.1"/>
    </source>
</evidence>
<dbReference type="SFLD" id="SFLDG01136">
    <property type="entry name" value="C1.6:_Phosphoserine_Phosphatas"/>
    <property type="match status" value="1"/>
</dbReference>
<evidence type="ECO:0000256" key="12">
    <source>
        <dbReference type="PIRSR" id="PIRSR006118-2"/>
    </source>
</evidence>
<dbReference type="HOGENOM" id="CLU_106694_1_0_7"/>
<proteinExistence type="inferred from homology"/>
<comment type="similarity">
    <text evidence="3">Belongs to the KdsC family.</text>
</comment>
<evidence type="ECO:0000256" key="7">
    <source>
        <dbReference type="ARBA" id="ARBA00022723"/>
    </source>
</evidence>
<evidence type="ECO:0000256" key="6">
    <source>
        <dbReference type="ARBA" id="ARBA00020092"/>
    </source>
</evidence>
<dbReference type="SFLD" id="SFLDS00003">
    <property type="entry name" value="Haloacid_Dehalogenase"/>
    <property type="match status" value="1"/>
</dbReference>
<sequence length="164" mass="18237">MIKLLLLDVDGTLTDGSLYFDENFHEIKAFNVKDGLGMTLWQKLGKKIAIITGRTSIMVKKRMESLGVQFVFMGVENKNAVIERLKKDLQLSAQEIACVGDDYNDLGMFKACALSFAPFDAHPLLKSKAYKVLQNSGGKGAVREAIDYLLTLEGLQDEALKLYL</sequence>
<dbReference type="SUPFAM" id="SSF56784">
    <property type="entry name" value="HAD-like"/>
    <property type="match status" value="1"/>
</dbReference>
<dbReference type="PANTHER" id="PTHR21485">
    <property type="entry name" value="HAD SUPERFAMILY MEMBERS CMAS AND KDSC"/>
    <property type="match status" value="1"/>
</dbReference>
<evidence type="ECO:0000256" key="11">
    <source>
        <dbReference type="ARBA" id="ARBA00031051"/>
    </source>
</evidence>
<dbReference type="FunFam" id="3.40.50.1000:FF:000029">
    <property type="entry name" value="3-deoxy-D-manno-octulosonate 8-phosphate phosphatase KdsC"/>
    <property type="match status" value="1"/>
</dbReference>
<dbReference type="PIRSF" id="PIRSF006118">
    <property type="entry name" value="KDO8-P_Ptase"/>
    <property type="match status" value="1"/>
</dbReference>
<dbReference type="RefSeq" id="WP_041050307.1">
    <property type="nucleotide sequence ID" value="NZ_AP014523.1"/>
</dbReference>
<dbReference type="GO" id="GO:0019143">
    <property type="term" value="F:3-deoxy-manno-octulosonate-8-phosphatase activity"/>
    <property type="evidence" value="ECO:0007669"/>
    <property type="project" value="UniProtKB-EC"/>
</dbReference>
<evidence type="ECO:0000256" key="5">
    <source>
        <dbReference type="ARBA" id="ARBA00013066"/>
    </source>
</evidence>
<keyword evidence="8" id="KW-0378">Hydrolase</keyword>
<feature type="binding site" evidence="12">
    <location>
        <position position="101"/>
    </location>
    <ligand>
        <name>Mg(2+)</name>
        <dbReference type="ChEBI" id="CHEBI:18420"/>
    </ligand>
</feature>
<dbReference type="InterPro" id="IPR023214">
    <property type="entry name" value="HAD_sf"/>
</dbReference>
<dbReference type="Gene3D" id="3.40.50.1000">
    <property type="entry name" value="HAD superfamily/HAD-like"/>
    <property type="match status" value="1"/>
</dbReference>
<dbReference type="Proteomes" id="UP000031662">
    <property type="component" value="Chromosome"/>
</dbReference>
<dbReference type="InterPro" id="IPR050793">
    <property type="entry name" value="CMP-NeuNAc_synthase"/>
</dbReference>
<comment type="cofactor">
    <cofactor evidence="2 12">
        <name>Mg(2+)</name>
        <dbReference type="ChEBI" id="CHEBI:18420"/>
    </cofactor>
</comment>
<dbReference type="InterPro" id="IPR006549">
    <property type="entry name" value="HAD-SF_hydro_IIIA"/>
</dbReference>
<evidence type="ECO:0000256" key="10">
    <source>
        <dbReference type="ARBA" id="ARBA00022985"/>
    </source>
</evidence>
<name>A0A060PTM8_HELPX</name>
<dbReference type="GO" id="GO:0046872">
    <property type="term" value="F:metal ion binding"/>
    <property type="evidence" value="ECO:0007669"/>
    <property type="project" value="UniProtKB-KW"/>
</dbReference>
<dbReference type="EMBL" id="AP014523">
    <property type="protein sequence ID" value="BAO97613.1"/>
    <property type="molecule type" value="Genomic_DNA"/>
</dbReference>
<dbReference type="NCBIfam" id="TIGR01670">
    <property type="entry name" value="KdsC-phosphatas"/>
    <property type="match status" value="1"/>
</dbReference>
<dbReference type="SFLD" id="SFLDG01138">
    <property type="entry name" value="C1.6.2:_Deoxy-d-mannose-octulo"/>
    <property type="match status" value="1"/>
</dbReference>
<evidence type="ECO:0000256" key="1">
    <source>
        <dbReference type="ARBA" id="ARBA00000898"/>
    </source>
</evidence>
<dbReference type="InterPro" id="IPR036412">
    <property type="entry name" value="HAD-like_sf"/>
</dbReference>
<dbReference type="NCBIfam" id="TIGR01662">
    <property type="entry name" value="HAD-SF-IIIA"/>
    <property type="match status" value="1"/>
</dbReference>
<dbReference type="GO" id="GO:0008781">
    <property type="term" value="F:N-acylneuraminate cytidylyltransferase activity"/>
    <property type="evidence" value="ECO:0007669"/>
    <property type="project" value="TreeGrafter"/>
</dbReference>
<evidence type="ECO:0000256" key="4">
    <source>
        <dbReference type="ARBA" id="ARBA00011881"/>
    </source>
</evidence>
<dbReference type="AlphaFoldDB" id="A0A060PTM8"/>
<evidence type="ECO:0000313" key="14">
    <source>
        <dbReference type="Proteomes" id="UP000031662"/>
    </source>
</evidence>
<dbReference type="Pfam" id="PF08282">
    <property type="entry name" value="Hydrolase_3"/>
    <property type="match status" value="1"/>
</dbReference>
<dbReference type="InterPro" id="IPR010023">
    <property type="entry name" value="KdsC_fam"/>
</dbReference>
<reference evidence="13 14" key="1">
    <citation type="submission" date="2013-11" db="EMBL/GenBank/DDBJ databases">
        <title>Estimation of Helicobacter pylori bacteriophage ecology using H. pylori isolates.</title>
        <authorList>
            <person name="Uchiyama J."/>
            <person name="Takemura-Uchiyama I."/>
            <person name="Ujihara T."/>
            <person name="Matsuzaki S."/>
        </authorList>
    </citation>
    <scope>NUCLEOTIDE SEQUENCE [LARGE SCALE GENOMIC DNA]</scope>
    <source>
        <strain evidence="13 14">NY40</strain>
    </source>
</reference>
<accession>A0A060PTM8</accession>
<feature type="binding site" evidence="12">
    <location>
        <position position="10"/>
    </location>
    <ligand>
        <name>substrate</name>
    </ligand>
</feature>
<keyword evidence="7 12" id="KW-0479">Metal-binding</keyword>
<dbReference type="EC" id="3.1.3.45" evidence="5"/>
<protein>
    <recommendedName>
        <fullName evidence="6">3-deoxy-D-manno-octulosonate 8-phosphate phosphatase KdsC</fullName>
        <ecNumber evidence="5">3.1.3.45</ecNumber>
    </recommendedName>
    <alternativeName>
        <fullName evidence="11">KDO 8-P phosphatase</fullName>
    </alternativeName>
</protein>
<evidence type="ECO:0000256" key="3">
    <source>
        <dbReference type="ARBA" id="ARBA00005893"/>
    </source>
</evidence>
<evidence type="ECO:0000256" key="9">
    <source>
        <dbReference type="ARBA" id="ARBA00022842"/>
    </source>
</evidence>
<keyword evidence="9 12" id="KW-0460">Magnesium</keyword>